<dbReference type="STRING" id="1121290.CLAOCE_20470"/>
<evidence type="ECO:0000313" key="6">
    <source>
        <dbReference type="EMBL" id="OFI01565.1"/>
    </source>
</evidence>
<accession>A0A1E8EWC5</accession>
<dbReference type="PANTHER" id="PTHR35936">
    <property type="entry name" value="MEMBRANE-BOUND LYTIC MUREIN TRANSGLYCOSYLASE F"/>
    <property type="match status" value="1"/>
</dbReference>
<proteinExistence type="inferred from homology"/>
<evidence type="ECO:0000259" key="5">
    <source>
        <dbReference type="SMART" id="SM00062"/>
    </source>
</evidence>
<dbReference type="EMBL" id="LZFO01000039">
    <property type="protein sequence ID" value="OFI01565.1"/>
    <property type="molecule type" value="Genomic_DNA"/>
</dbReference>
<keyword evidence="7" id="KW-1185">Reference proteome</keyword>
<evidence type="ECO:0000256" key="3">
    <source>
        <dbReference type="ARBA" id="ARBA00022729"/>
    </source>
</evidence>
<dbReference type="SUPFAM" id="SSF53850">
    <property type="entry name" value="Periplasmic binding protein-like II"/>
    <property type="match status" value="1"/>
</dbReference>
<evidence type="ECO:0000313" key="7">
    <source>
        <dbReference type="Proteomes" id="UP000175744"/>
    </source>
</evidence>
<dbReference type="RefSeq" id="WP_070111048.1">
    <property type="nucleotide sequence ID" value="NZ_LZFO01000039.1"/>
</dbReference>
<organism evidence="6 7">
    <name type="scientific">Clostridium acetireducens DSM 10703</name>
    <dbReference type="NCBI Taxonomy" id="1121290"/>
    <lineage>
        <taxon>Bacteria</taxon>
        <taxon>Bacillati</taxon>
        <taxon>Bacillota</taxon>
        <taxon>Clostridia</taxon>
        <taxon>Eubacteriales</taxon>
        <taxon>Clostridiaceae</taxon>
        <taxon>Clostridium</taxon>
    </lineage>
</organism>
<sequence length="268" mass="29912">MKKLITLVLSVVFIFTMFIGCGNSNKDAKDSNMNSLERVKKSGKLTMGLDDSYPPMEFRDSQNNLVGFDIDLGKEIAKKLGVKPEFTITDFNGIILSLKSSKFDMILSTLSMTEKRQKEVLFTEPYIVGGQIIAVKKGNTSITKAEDLKGKLVGYQLGSTSENAARKIEGIKNLKSYDKVTEAFHDLSLGRIEAIIVDGQVGGYYMKKDGGDYTILKEKLTKEPVGIGFKKEDKELRDAVQKAIDELKKEGTLSKLSIKWFGYDIYKE</sequence>
<dbReference type="PROSITE" id="PS51257">
    <property type="entry name" value="PROKAR_LIPOPROTEIN"/>
    <property type="match status" value="1"/>
</dbReference>
<evidence type="ECO:0000256" key="4">
    <source>
        <dbReference type="RuleBase" id="RU003744"/>
    </source>
</evidence>
<dbReference type="InterPro" id="IPR018313">
    <property type="entry name" value="SBP_3_CS"/>
</dbReference>
<dbReference type="AlphaFoldDB" id="A0A1E8EWC5"/>
<comment type="caution">
    <text evidence="6">The sequence shown here is derived from an EMBL/GenBank/DDBJ whole genome shotgun (WGS) entry which is preliminary data.</text>
</comment>
<dbReference type="PROSITE" id="PS01039">
    <property type="entry name" value="SBP_BACTERIAL_3"/>
    <property type="match status" value="1"/>
</dbReference>
<feature type="domain" description="Solute-binding protein family 3/N-terminal" evidence="5">
    <location>
        <begin position="44"/>
        <end position="264"/>
    </location>
</feature>
<reference evidence="6 7" key="1">
    <citation type="submission" date="2016-06" db="EMBL/GenBank/DDBJ databases">
        <title>Genome sequence of Clostridium acetireducens DSM 10703.</title>
        <authorList>
            <person name="Poehlein A."/>
            <person name="Fluechter S."/>
            <person name="Duerre P."/>
            <person name="Daniel R."/>
        </authorList>
    </citation>
    <scope>NUCLEOTIDE SEQUENCE [LARGE SCALE GENOMIC DNA]</scope>
    <source>
        <strain evidence="6 7">DSM 10703</strain>
    </source>
</reference>
<dbReference type="PANTHER" id="PTHR35936:SF34">
    <property type="entry name" value="ABC TRANSPORTER EXTRACELLULAR-BINDING PROTEIN YCKB-RELATED"/>
    <property type="match status" value="1"/>
</dbReference>
<dbReference type="CDD" id="cd13530">
    <property type="entry name" value="PBP2_peptides_like"/>
    <property type="match status" value="1"/>
</dbReference>
<dbReference type="Pfam" id="PF00497">
    <property type="entry name" value="SBP_bac_3"/>
    <property type="match status" value="1"/>
</dbReference>
<dbReference type="OrthoDB" id="9775197at2"/>
<gene>
    <name evidence="6" type="primary">fliY_3</name>
    <name evidence="6" type="ORF">CLOACE_20470</name>
</gene>
<comment type="subcellular location">
    <subcellularLocation>
        <location evidence="1">Cell envelope</location>
    </subcellularLocation>
</comment>
<comment type="similarity">
    <text evidence="2 4">Belongs to the bacterial solute-binding protein 3 family.</text>
</comment>
<dbReference type="GO" id="GO:0030313">
    <property type="term" value="C:cell envelope"/>
    <property type="evidence" value="ECO:0007669"/>
    <property type="project" value="UniProtKB-SubCell"/>
</dbReference>
<name>A0A1E8EWC5_9CLOT</name>
<evidence type="ECO:0000256" key="1">
    <source>
        <dbReference type="ARBA" id="ARBA00004196"/>
    </source>
</evidence>
<keyword evidence="3" id="KW-0732">Signal</keyword>
<dbReference type="SMART" id="SM00062">
    <property type="entry name" value="PBPb"/>
    <property type="match status" value="1"/>
</dbReference>
<dbReference type="Proteomes" id="UP000175744">
    <property type="component" value="Unassembled WGS sequence"/>
</dbReference>
<dbReference type="InterPro" id="IPR001638">
    <property type="entry name" value="Solute-binding_3/MltF_N"/>
</dbReference>
<protein>
    <submittedName>
        <fullName evidence="6">Cystine-binding periplasmic protein</fullName>
    </submittedName>
</protein>
<dbReference type="PATRIC" id="fig|1121290.3.peg.2060"/>
<evidence type="ECO:0000256" key="2">
    <source>
        <dbReference type="ARBA" id="ARBA00010333"/>
    </source>
</evidence>
<dbReference type="Gene3D" id="3.40.190.10">
    <property type="entry name" value="Periplasmic binding protein-like II"/>
    <property type="match status" value="2"/>
</dbReference>